<accession>A0ABD5MBH3</accession>
<reference evidence="3 4" key="1">
    <citation type="submission" date="2024-08" db="EMBL/GenBank/DDBJ databases">
        <title>Halobellus sp. MBLA0158 whole genome sequence.</title>
        <authorList>
            <person name="Hwang C.Y."/>
            <person name="Cho E.-S."/>
            <person name="Seo M.-J."/>
        </authorList>
    </citation>
    <scope>NUCLEOTIDE SEQUENCE [LARGE SCALE GENOMIC DNA]</scope>
    <source>
        <strain evidence="3 4">MBLA0158</strain>
    </source>
</reference>
<feature type="domain" description="Halobacterial output" evidence="2">
    <location>
        <begin position="236"/>
        <end position="287"/>
    </location>
</feature>
<organism evidence="3 4">
    <name type="scientific">Halobellus rubicundus</name>
    <dbReference type="NCBI Taxonomy" id="2996466"/>
    <lineage>
        <taxon>Archaea</taxon>
        <taxon>Methanobacteriati</taxon>
        <taxon>Methanobacteriota</taxon>
        <taxon>Stenosarchaea group</taxon>
        <taxon>Halobacteria</taxon>
        <taxon>Halobacteriales</taxon>
        <taxon>Haloferacaceae</taxon>
        <taxon>Halobellus</taxon>
    </lineage>
</organism>
<evidence type="ECO:0000259" key="2">
    <source>
        <dbReference type="Pfam" id="PF18547"/>
    </source>
</evidence>
<gene>
    <name evidence="3" type="ORF">OS889_09630</name>
</gene>
<comment type="caution">
    <text evidence="3">The sequence shown here is derived from an EMBL/GenBank/DDBJ whole genome shotgun (WGS) entry which is preliminary data.</text>
</comment>
<keyword evidence="4" id="KW-1185">Reference proteome</keyword>
<dbReference type="AlphaFoldDB" id="A0ABD5MBH3"/>
<name>A0ABD5MBH3_9EURY</name>
<dbReference type="EMBL" id="JBGNYA010000001">
    <property type="protein sequence ID" value="MFA1611260.1"/>
    <property type="molecule type" value="Genomic_DNA"/>
</dbReference>
<feature type="region of interest" description="Disordered" evidence="1">
    <location>
        <begin position="1"/>
        <end position="26"/>
    </location>
</feature>
<proteinExistence type="predicted"/>
<evidence type="ECO:0000313" key="3">
    <source>
        <dbReference type="EMBL" id="MFA1611260.1"/>
    </source>
</evidence>
<sequence>MAHAPTDGADRPDGPAAAPEGASTNEPRPRFRAAVFVLADGGTCAEIADSMPDRLPVETFTTSASFEAEFSENVAVAVLSLAVPESRLSKLVPRIIATSPSARICLSASSGAELDASDVPHDEAVVRPVDRESFTDLITRLYVRAYYVVTMERYFKIAVSIRHCEFRHRSADAPDDETIERLERLKRARDRTERYLSYFRGYLGQDDIRAIKSRPDRLDDLVRSSKRGPDPSDVGLPETCPGCGLDWTAWHGPGLRDGYQRLGADTWECTKCGHVVADTDPQGYYVN</sequence>
<dbReference type="Pfam" id="PF18547">
    <property type="entry name" value="HalOD2"/>
    <property type="match status" value="1"/>
</dbReference>
<evidence type="ECO:0000256" key="1">
    <source>
        <dbReference type="SAM" id="MobiDB-lite"/>
    </source>
</evidence>
<dbReference type="Proteomes" id="UP001570511">
    <property type="component" value="Unassembled WGS sequence"/>
</dbReference>
<protein>
    <recommendedName>
        <fullName evidence="2">Halobacterial output domain-containing protein</fullName>
    </recommendedName>
</protein>
<dbReference type="RefSeq" id="WP_372389426.1">
    <property type="nucleotide sequence ID" value="NZ_JBGNYA010000001.1"/>
</dbReference>
<dbReference type="InterPro" id="IPR040726">
    <property type="entry name" value="HalOD2"/>
</dbReference>
<evidence type="ECO:0000313" key="4">
    <source>
        <dbReference type="Proteomes" id="UP001570511"/>
    </source>
</evidence>